<dbReference type="GO" id="GO:0005737">
    <property type="term" value="C:cytoplasm"/>
    <property type="evidence" value="ECO:0007669"/>
    <property type="project" value="TreeGrafter"/>
</dbReference>
<dbReference type="GO" id="GO:0043774">
    <property type="term" value="F:coenzyme F420-2 alpha-glutamyl ligase activity"/>
    <property type="evidence" value="ECO:0007669"/>
    <property type="project" value="TreeGrafter"/>
</dbReference>
<dbReference type="Gene3D" id="3.30.470.20">
    <property type="entry name" value="ATP-grasp fold, B domain"/>
    <property type="match status" value="1"/>
</dbReference>
<dbReference type="Proteomes" id="UP000481043">
    <property type="component" value="Unassembled WGS sequence"/>
</dbReference>
<reference evidence="1 2" key="1">
    <citation type="submission" date="2020-02" db="EMBL/GenBank/DDBJ databases">
        <title>Bacillus aquiflavi sp. nov., isolated from yellow water of strong flavor Chinese baijiu in Yibin region of China.</title>
        <authorList>
            <person name="Xie J."/>
        </authorList>
    </citation>
    <scope>NUCLEOTIDE SEQUENCE [LARGE SCALE GENOMIC DNA]</scope>
    <source>
        <strain evidence="1 2">SA4</strain>
    </source>
</reference>
<dbReference type="InterPro" id="IPR026838">
    <property type="entry name" value="YheC/D"/>
</dbReference>
<comment type="caution">
    <text evidence="1">The sequence shown here is derived from an EMBL/GenBank/DDBJ whole genome shotgun (WGS) entry which is preliminary data.</text>
</comment>
<dbReference type="InterPro" id="IPR013815">
    <property type="entry name" value="ATP_grasp_subdomain_1"/>
</dbReference>
<dbReference type="AlphaFoldDB" id="A0A6M0Q358"/>
<dbReference type="PANTHER" id="PTHR21621:SF2">
    <property type="entry name" value="COENZYME GAMMA-F420-2:ALPHA-L-GLUTAMATE LIGASE"/>
    <property type="match status" value="1"/>
</dbReference>
<evidence type="ECO:0000313" key="2">
    <source>
        <dbReference type="Proteomes" id="UP000481043"/>
    </source>
</evidence>
<dbReference type="Gene3D" id="3.30.1490.20">
    <property type="entry name" value="ATP-grasp fold, A domain"/>
    <property type="match status" value="1"/>
</dbReference>
<protein>
    <submittedName>
        <fullName evidence="1">YheC/YheD family protein</fullName>
    </submittedName>
</protein>
<dbReference type="PANTHER" id="PTHR21621">
    <property type="entry name" value="RIBOSOMAL PROTEIN S6 MODIFICATION PROTEIN"/>
    <property type="match status" value="1"/>
</dbReference>
<dbReference type="RefSeq" id="WP_163177761.1">
    <property type="nucleotide sequence ID" value="NZ_JAAIWM010000001.1"/>
</dbReference>
<gene>
    <name evidence="1" type="ORF">G4D63_03550</name>
</gene>
<keyword evidence="2" id="KW-1185">Reference proteome</keyword>
<dbReference type="Pfam" id="PF14398">
    <property type="entry name" value="ATPgrasp_YheCD"/>
    <property type="match status" value="1"/>
</dbReference>
<dbReference type="GO" id="GO:0005524">
    <property type="term" value="F:ATP binding"/>
    <property type="evidence" value="ECO:0007669"/>
    <property type="project" value="InterPro"/>
</dbReference>
<sequence>MIFSEKVQVISQDIQNPYVINISEELFLSWSLSLRKKYHFQCGNYSTHVVFFPDSSIKGIGMDSRLLQELKLSTNNQNLTLFYHESAGMFSLGLVIGLLTETRETESGPSFGSVHDFAKELSVYCQENHVLFYVFSLKALNVNTLEVQGYIWNGEKWELTLVPLPHVVHNRIHSRKREKSATAEALFSLLRDKQIPFFNDHFLNKWESHQHLVQHEHLLPYLPETELLLNINQLEHFLKKHEQVFIKPIHGSQGKKIIRIENEDDHYLLDYTTFNGDIEKKYDEILELFQGIKPRLAKQASIIQQGIELLTYEDRILDFRFLCHMNQSNSWKVTSSVARISSPNEFVSNLARGGEIQKVHKVLKDLLDTKTALDVNKMLHELAVEVASSIGQSEEGLFGELGIDLALDQQAKPWIIEVNTKPSKNLDSPTSFFIVRPSAKAVIQYCMYLSNPFQRSELS</sequence>
<dbReference type="SUPFAM" id="SSF56059">
    <property type="entry name" value="Glutathione synthetase ATP-binding domain-like"/>
    <property type="match status" value="1"/>
</dbReference>
<name>A0A6M0Q358_9BACI</name>
<dbReference type="EMBL" id="JAAIWM010000001">
    <property type="protein sequence ID" value="NEY70811.1"/>
    <property type="molecule type" value="Genomic_DNA"/>
</dbReference>
<proteinExistence type="predicted"/>
<organism evidence="1 2">
    <name type="scientific">Bacillus mesophilus</name>
    <dbReference type="NCBI Taxonomy" id="1808955"/>
    <lineage>
        <taxon>Bacteria</taxon>
        <taxon>Bacillati</taxon>
        <taxon>Bacillota</taxon>
        <taxon>Bacilli</taxon>
        <taxon>Bacillales</taxon>
        <taxon>Bacillaceae</taxon>
        <taxon>Bacillus</taxon>
    </lineage>
</organism>
<evidence type="ECO:0000313" key="1">
    <source>
        <dbReference type="EMBL" id="NEY70811.1"/>
    </source>
</evidence>
<accession>A0A6M0Q358</accession>